<evidence type="ECO:0000256" key="6">
    <source>
        <dbReference type="ARBA" id="ARBA00023136"/>
    </source>
</evidence>
<dbReference type="InterPro" id="IPR050256">
    <property type="entry name" value="Glycosyltransferase_2"/>
</dbReference>
<keyword evidence="3" id="KW-0808">Transferase</keyword>
<protein>
    <submittedName>
        <fullName evidence="9">Glycosyltransferase family 2 protein</fullName>
    </submittedName>
</protein>
<dbReference type="CDD" id="cd04187">
    <property type="entry name" value="DPM1_like_bac"/>
    <property type="match status" value="1"/>
</dbReference>
<keyword evidence="5 7" id="KW-1133">Transmembrane helix</keyword>
<comment type="subcellular location">
    <subcellularLocation>
        <location evidence="1">Membrane</location>
        <topology evidence="1">Multi-pass membrane protein</topology>
    </subcellularLocation>
</comment>
<evidence type="ECO:0000256" key="3">
    <source>
        <dbReference type="ARBA" id="ARBA00022679"/>
    </source>
</evidence>
<name>A0A936ZXF0_9BURK</name>
<feature type="transmembrane region" description="Helical" evidence="7">
    <location>
        <begin position="234"/>
        <end position="259"/>
    </location>
</feature>
<dbReference type="EMBL" id="JAEQNA010000007">
    <property type="protein sequence ID" value="MBL0422264.1"/>
    <property type="molecule type" value="Genomic_DNA"/>
</dbReference>
<evidence type="ECO:0000313" key="9">
    <source>
        <dbReference type="EMBL" id="MBL0422264.1"/>
    </source>
</evidence>
<keyword evidence="2" id="KW-0328">Glycosyltransferase</keyword>
<accession>A0A936ZXF0</accession>
<dbReference type="GO" id="GO:0005886">
    <property type="term" value="C:plasma membrane"/>
    <property type="evidence" value="ECO:0007669"/>
    <property type="project" value="TreeGrafter"/>
</dbReference>
<dbReference type="PANTHER" id="PTHR48090:SF1">
    <property type="entry name" value="PROPHAGE BACTOPRENOL GLUCOSYL TRANSFERASE HOMOLOG"/>
    <property type="match status" value="1"/>
</dbReference>
<reference evidence="9" key="1">
    <citation type="submission" date="2021-01" db="EMBL/GenBank/DDBJ databases">
        <title>Ramlibacter sp. strain AW1 16S ribosomal RNA gene Genome sequencing and assembly.</title>
        <authorList>
            <person name="Kang M."/>
        </authorList>
    </citation>
    <scope>NUCLEOTIDE SEQUENCE</scope>
    <source>
        <strain evidence="9">AW1</strain>
    </source>
</reference>
<evidence type="ECO:0000256" key="7">
    <source>
        <dbReference type="SAM" id="Phobius"/>
    </source>
</evidence>
<dbReference type="Proteomes" id="UP000613011">
    <property type="component" value="Unassembled WGS sequence"/>
</dbReference>
<keyword evidence="4 7" id="KW-0812">Transmembrane</keyword>
<dbReference type="InterPro" id="IPR029044">
    <property type="entry name" value="Nucleotide-diphossugar_trans"/>
</dbReference>
<evidence type="ECO:0000256" key="2">
    <source>
        <dbReference type="ARBA" id="ARBA00022676"/>
    </source>
</evidence>
<dbReference type="InterPro" id="IPR001173">
    <property type="entry name" value="Glyco_trans_2-like"/>
</dbReference>
<evidence type="ECO:0000256" key="4">
    <source>
        <dbReference type="ARBA" id="ARBA00022692"/>
    </source>
</evidence>
<dbReference type="SUPFAM" id="SSF53448">
    <property type="entry name" value="Nucleotide-diphospho-sugar transferases"/>
    <property type="match status" value="1"/>
</dbReference>
<keyword evidence="10" id="KW-1185">Reference proteome</keyword>
<dbReference type="GO" id="GO:0016757">
    <property type="term" value="F:glycosyltransferase activity"/>
    <property type="evidence" value="ECO:0007669"/>
    <property type="project" value="UniProtKB-KW"/>
</dbReference>
<proteinExistence type="predicted"/>
<dbReference type="Gene3D" id="3.90.550.10">
    <property type="entry name" value="Spore Coat Polysaccharide Biosynthesis Protein SpsA, Chain A"/>
    <property type="match status" value="1"/>
</dbReference>
<dbReference type="PANTHER" id="PTHR48090">
    <property type="entry name" value="UNDECAPRENYL-PHOSPHATE 4-DEOXY-4-FORMAMIDO-L-ARABINOSE TRANSFERASE-RELATED"/>
    <property type="match status" value="1"/>
</dbReference>
<evidence type="ECO:0000259" key="8">
    <source>
        <dbReference type="Pfam" id="PF00535"/>
    </source>
</evidence>
<dbReference type="AlphaFoldDB" id="A0A936ZXF0"/>
<evidence type="ECO:0000256" key="1">
    <source>
        <dbReference type="ARBA" id="ARBA00004141"/>
    </source>
</evidence>
<keyword evidence="6 7" id="KW-0472">Membrane</keyword>
<comment type="caution">
    <text evidence="9">The sequence shown here is derived from an EMBL/GenBank/DDBJ whole genome shotgun (WGS) entry which is preliminary data.</text>
</comment>
<sequence length="315" mass="34217">MAIVSPCYNEQAVLPLSIPRLLALLSELEQIHGCSGDSYVLLIDDGSRDLTWPLIKAAAEAHPGKIRGLRLARNAGHQYALLAGLEYVTNRCDAVISIDADLQDDLDALPKMIAAHRAGAEIVLGVKESRTVDPAMKKVTAAAFYKLMKLMGVNLVENHADCRLLSARALTNLAQFPERLLFLRGLQPLVHGRIATVHYHLSPRLAGESKYPLKKMLSLAWNGITSFSTVPLRLISWTGAIVCAISVVFAGVALVRTVLGQTLPGWASITVPLYLLGGLLMLSIGVVGEYVGKIFVEVKQRPRFLVDEVADDLLP</sequence>
<feature type="domain" description="Glycosyltransferase 2-like" evidence="8">
    <location>
        <begin position="3"/>
        <end position="166"/>
    </location>
</feature>
<evidence type="ECO:0000313" key="10">
    <source>
        <dbReference type="Proteomes" id="UP000613011"/>
    </source>
</evidence>
<organism evidence="9 10">
    <name type="scientific">Ramlibacter aurantiacus</name>
    <dbReference type="NCBI Taxonomy" id="2801330"/>
    <lineage>
        <taxon>Bacteria</taxon>
        <taxon>Pseudomonadati</taxon>
        <taxon>Pseudomonadota</taxon>
        <taxon>Betaproteobacteria</taxon>
        <taxon>Burkholderiales</taxon>
        <taxon>Comamonadaceae</taxon>
        <taxon>Ramlibacter</taxon>
    </lineage>
</organism>
<dbReference type="Pfam" id="PF00535">
    <property type="entry name" value="Glycos_transf_2"/>
    <property type="match status" value="1"/>
</dbReference>
<feature type="transmembrane region" description="Helical" evidence="7">
    <location>
        <begin position="271"/>
        <end position="291"/>
    </location>
</feature>
<evidence type="ECO:0000256" key="5">
    <source>
        <dbReference type="ARBA" id="ARBA00022989"/>
    </source>
</evidence>
<gene>
    <name evidence="9" type="ORF">JI739_18090</name>
</gene>